<dbReference type="AlphaFoldDB" id="A0A2K4ALY1"/>
<evidence type="ECO:0000313" key="1">
    <source>
        <dbReference type="EMBL" id="MBE2129612.1"/>
    </source>
</evidence>
<organism evidence="2 3">
    <name type="scientific">Staphylococcus schweitzeri</name>
    <dbReference type="NCBI Taxonomy" id="1654388"/>
    <lineage>
        <taxon>Bacteria</taxon>
        <taxon>Bacillati</taxon>
        <taxon>Bacillota</taxon>
        <taxon>Bacilli</taxon>
        <taxon>Bacillales</taxon>
        <taxon>Staphylococcaceae</taxon>
        <taxon>Staphylococcus</taxon>
    </lineage>
</organism>
<dbReference type="InterPro" id="IPR029063">
    <property type="entry name" value="SAM-dependent_MTases_sf"/>
</dbReference>
<protein>
    <submittedName>
        <fullName evidence="2">Uncharacterized protein</fullName>
    </submittedName>
</protein>
<dbReference type="RefSeq" id="WP_047551248.1">
    <property type="nucleotide sequence ID" value="NZ_CBCSFW010000014.1"/>
</dbReference>
<dbReference type="Proteomes" id="UP000596960">
    <property type="component" value="Unassembled WGS sequence"/>
</dbReference>
<reference evidence="1 4" key="2">
    <citation type="submission" date="2020-10" db="EMBL/GenBank/DDBJ databases">
        <title>Phenotypic and genomic profiling of Staphylococcus argenteus in Canada and the United States and recommendations for clinical result reporting.</title>
        <authorList>
            <person name="Eshaghi A."/>
            <person name="Bommersbach C."/>
            <person name="Zitterman S."/>
            <person name="Burnham C.-A.D."/>
            <person name="Patel R."/>
            <person name="Schuetz A.N."/>
            <person name="Patel S.N."/>
            <person name="Kus J.V."/>
        </authorList>
    </citation>
    <scope>NUCLEOTIDE SEQUENCE [LARGE SCALE GENOMIC DNA]</scope>
    <source>
        <strain evidence="1 4">DSM 28300</strain>
    </source>
</reference>
<reference evidence="2 3" key="1">
    <citation type="submission" date="2017-08" db="EMBL/GenBank/DDBJ databases">
        <title>Draft genome sequences of 64 type strains of genus Staph aureus.</title>
        <authorList>
            <person name="Cole K."/>
            <person name="Golubchik T."/>
            <person name="Russell J."/>
            <person name="Foster D."/>
            <person name="Llewelyn M."/>
            <person name="Wilson D."/>
            <person name="Crook D."/>
            <person name="Paul J."/>
        </authorList>
    </citation>
    <scope>NUCLEOTIDE SEQUENCE [LARGE SCALE GENOMIC DNA]</scope>
    <source>
        <strain evidence="2 3">DSM 28300</strain>
    </source>
</reference>
<accession>A0A2K4ALY1</accession>
<dbReference type="SUPFAM" id="SSF53335">
    <property type="entry name" value="S-adenosyl-L-methionine-dependent methyltransferases"/>
    <property type="match status" value="1"/>
</dbReference>
<evidence type="ECO:0000313" key="2">
    <source>
        <dbReference type="EMBL" id="PNZ51105.1"/>
    </source>
</evidence>
<keyword evidence="4" id="KW-1185">Reference proteome</keyword>
<dbReference type="GeneID" id="98346527"/>
<evidence type="ECO:0000313" key="4">
    <source>
        <dbReference type="Proteomes" id="UP000596960"/>
    </source>
</evidence>
<name>A0A2K4ALY1_9STAP</name>
<proteinExistence type="predicted"/>
<dbReference type="EMBL" id="JADAMT010000017">
    <property type="protein sequence ID" value="MBE2129612.1"/>
    <property type="molecule type" value="Genomic_DNA"/>
</dbReference>
<dbReference type="EMBL" id="PPQS01000008">
    <property type="protein sequence ID" value="PNZ51105.1"/>
    <property type="molecule type" value="Genomic_DNA"/>
</dbReference>
<dbReference type="Proteomes" id="UP000236395">
    <property type="component" value="Unassembled WGS sequence"/>
</dbReference>
<comment type="caution">
    <text evidence="2">The sequence shown here is derived from an EMBL/GenBank/DDBJ whole genome shotgun (WGS) entry which is preliminary data.</text>
</comment>
<gene>
    <name evidence="2" type="ORF">CD116_01980</name>
    <name evidence="1" type="ORF">ILQ21_11195</name>
</gene>
<evidence type="ECO:0000313" key="3">
    <source>
        <dbReference type="Proteomes" id="UP000236395"/>
    </source>
</evidence>
<sequence length="856" mass="100032">MGKITKKDNQEFKRSLKNFKNESDIENAYKRIFQKRYIDGNPNATLHNAYGSDGFLRSGDLVLALRMLMEFKQNLDLLKVSSRARIIAQVIYYLKQFELNGEELPNVIFSGDEDEMFVVYAPVLYDYLKKDLDWSIAPSDAWIKNIDLMNQLNNDPNLSTFVFDINTKGFDINDVLNAIDSLVNNDGVMYKIKVTEKNIRIVFDEFVRFIFSRDRKVKVGINPEKQPHLLVSIFINSIIGNPNIYPVPTKRNVLQLPDKSEISIDTNAYGAFFSRYERKYTLSEQDHIKSIADQLIEETSRRFAGDFWTPTVWANRANDIISEVIGDSWRNDYVVWDPACGTKNLTRDYLFDNLYCSTLYQEELDISNDYNQNSKSFQYDFLNDDININPESNPYEIKMPIELFESLKQNKPFIFLANPPYATANNAGSKGTSKKSVAITEINKLMKSNGLGKASQQLYAQFYYRVIKLVEDFNLTNVHIAFFSKSQFMNGGDYWTHFNNKLFSNFKFQKGILFNAGEFSDVSNDWAIAFSVYKNRDIIKNDYSKLFPMSVEHLEIDGIVQDRIKVIEEIEQDKFLSEWVRKNTDIKRENMNEPYPRFSSAFNINESMNFRGRLLQGSIGYMVSVANNVYKSQRDVFILSGCAYMGNGISITKENFNSIAITFATRKAVRHDWINDMDNFKAPDFRKITDIEKDEFISDCIIYCLFNINASYQTSQRDIIYNNQSFDLNNEMFFMGIEDIKKLAEDNYNYDIESQLRFEKGERYVYSLIKTMNISKEATLVYDHAVELLKVSFKYRNLANEDHPEWHVNNWDAGFYQVFKLINEYKIEGFDEFKNSYNDLERKIENKVYELKMLQI</sequence>